<name>A0A9X7NY62_9MYCO</name>
<sequence>MLGAVAAREQVCAALDAIDAAQAVLRATPTDLVGNTFRIDIADRLETQERINRGLGGVRWSV</sequence>
<dbReference type="EMBL" id="PUEV01000062">
    <property type="protein sequence ID" value="PQM51610.1"/>
    <property type="molecule type" value="Genomic_DNA"/>
</dbReference>
<evidence type="ECO:0000313" key="1">
    <source>
        <dbReference type="EMBL" id="PQM51610.1"/>
    </source>
</evidence>
<reference evidence="1 2" key="1">
    <citation type="submission" date="2018-02" db="EMBL/GenBank/DDBJ databases">
        <title>Draft genome sequence of Mycobacterium virginiense isolated from mud of a swine farm in Japan.</title>
        <authorList>
            <person name="Ohya K."/>
        </authorList>
    </citation>
    <scope>NUCLEOTIDE SEQUENCE [LARGE SCALE GENOMIC DNA]</scope>
    <source>
        <strain evidence="1 2">GF75</strain>
    </source>
</reference>
<dbReference type="Proteomes" id="UP000237911">
    <property type="component" value="Unassembled WGS sequence"/>
</dbReference>
<comment type="caution">
    <text evidence="1">The sequence shown here is derived from an EMBL/GenBank/DDBJ whole genome shotgun (WGS) entry which is preliminary data.</text>
</comment>
<keyword evidence="2" id="KW-1185">Reference proteome</keyword>
<accession>A0A9X7NY62</accession>
<gene>
    <name evidence="1" type="ORF">C5U48_13950</name>
</gene>
<proteinExistence type="predicted"/>
<dbReference type="AlphaFoldDB" id="A0A9X7NY62"/>
<evidence type="ECO:0000313" key="2">
    <source>
        <dbReference type="Proteomes" id="UP000237911"/>
    </source>
</evidence>
<protein>
    <submittedName>
        <fullName evidence="1">Uncharacterized protein</fullName>
    </submittedName>
</protein>
<organism evidence="1 2">
    <name type="scientific">Mycolicibacter virginiensis</name>
    <dbReference type="NCBI Taxonomy" id="1795032"/>
    <lineage>
        <taxon>Bacteria</taxon>
        <taxon>Bacillati</taxon>
        <taxon>Actinomycetota</taxon>
        <taxon>Actinomycetes</taxon>
        <taxon>Mycobacteriales</taxon>
        <taxon>Mycobacteriaceae</taxon>
        <taxon>Mycolicibacter</taxon>
    </lineage>
</organism>